<evidence type="ECO:0000256" key="24">
    <source>
        <dbReference type="ARBA" id="ARBA00048656"/>
    </source>
</evidence>
<keyword evidence="12" id="KW-0256">Endoplasmic reticulum</keyword>
<evidence type="ECO:0000256" key="23">
    <source>
        <dbReference type="ARBA" id="ARBA00048000"/>
    </source>
</evidence>
<dbReference type="GO" id="GO:0052689">
    <property type="term" value="F:carboxylic ester hydrolase activity"/>
    <property type="evidence" value="ECO:0007669"/>
    <property type="project" value="TreeGrafter"/>
</dbReference>
<dbReference type="Ensembl" id="ENSOMYT00000138550.1">
    <property type="protein sequence ID" value="ENSOMYP00000127403.1"/>
    <property type="gene ID" value="ENSOMYG00000037597.2"/>
</dbReference>
<evidence type="ECO:0000256" key="9">
    <source>
        <dbReference type="ARBA" id="ARBA00022475"/>
    </source>
</evidence>
<comment type="function">
    <text evidence="21">Acts as an acyl-protein thioesterase. Hydrolyzes fatty acids from S-acylated cysteine residues in proteins such as trimeric G alpha proteins or HRAS. Acts as a palmitoyl thioesterase that catalyzes depalmitoylation of proteins, such as ADRB2, KCNMA1 and SQSTM1. Acts as a negative regulator of autophagy by mediating palmitoylation of SQSTM1, decreasing affinity between SQSTM1 and ATG8 proteins and recruitment of ubiquitinated cargo proteins to autophagosomes. Acts as a lysophospholipase and hydrolyzes lysophosphatidylcholine (lyso-PC). Also hydrolyzes lysophosphatidylethanolamine (lyso-PE), lysophosphatidylinositol (lyso-PI) and lysophosphatidylserine (lyso-PS). Has much higher thioesterase activity than lysophospholipase activity. Contributes to the production of lysophosphatidic acid (LPA) during blood coagulation by recognizing and cleaving plasma phospholipids to generate lysophospholipids which in turn act as substrates for ENPP2 to produce LPA.</text>
</comment>
<keyword evidence="13" id="KW-0276">Fatty acid metabolism</keyword>
<accession>A0A8K9X485</accession>
<evidence type="ECO:0000313" key="26">
    <source>
        <dbReference type="Ensembl" id="ENSOMYP00000127403.1"/>
    </source>
</evidence>
<reference evidence="26" key="3">
    <citation type="submission" date="2025-09" db="UniProtKB">
        <authorList>
            <consortium name="Ensembl"/>
        </authorList>
    </citation>
    <scope>IDENTIFICATION</scope>
</reference>
<evidence type="ECO:0000256" key="3">
    <source>
        <dbReference type="ARBA" id="ARBA00004240"/>
    </source>
</evidence>
<dbReference type="SUPFAM" id="SSF53474">
    <property type="entry name" value="alpha/beta-Hydrolases"/>
    <property type="match status" value="1"/>
</dbReference>
<dbReference type="GO" id="GO:0031965">
    <property type="term" value="C:nuclear membrane"/>
    <property type="evidence" value="ECO:0007669"/>
    <property type="project" value="UniProtKB-SubCell"/>
</dbReference>
<reference evidence="26" key="1">
    <citation type="submission" date="2020-07" db="EMBL/GenBank/DDBJ databases">
        <title>A long reads based de novo assembly of the rainbow trout Arlee double haploid line genome.</title>
        <authorList>
            <person name="Gao G."/>
            <person name="Palti Y."/>
        </authorList>
    </citation>
    <scope>NUCLEOTIDE SEQUENCE [LARGE SCALE GENOMIC DNA]</scope>
</reference>
<keyword evidence="15" id="KW-0443">Lipid metabolism</keyword>
<dbReference type="GO" id="GO:0008474">
    <property type="term" value="F:palmitoyl-(protein) hydrolase activity"/>
    <property type="evidence" value="ECO:0007669"/>
    <property type="project" value="UniProtKB-EC"/>
</dbReference>
<evidence type="ECO:0000256" key="5">
    <source>
        <dbReference type="ARBA" id="ARBA00006499"/>
    </source>
</evidence>
<evidence type="ECO:0000256" key="11">
    <source>
        <dbReference type="ARBA" id="ARBA00022801"/>
    </source>
</evidence>
<comment type="subunit">
    <text evidence="6">Homodimer.</text>
</comment>
<evidence type="ECO:0000256" key="1">
    <source>
        <dbReference type="ARBA" id="ARBA00004126"/>
    </source>
</evidence>
<evidence type="ECO:0000256" key="18">
    <source>
        <dbReference type="ARBA" id="ARBA00031195"/>
    </source>
</evidence>
<comment type="catalytic activity">
    <reaction evidence="23">
        <text>a 1-(9Z-octadecenoyl)-2-acyl-sn-glycero-3-phosphocholine + H2O = a 2-acyl-sn-glycero-3-phosphocholine + (9Z)-octadecenoate + H(+)</text>
        <dbReference type="Rhea" id="RHEA:41720"/>
        <dbReference type="ChEBI" id="CHEBI:15377"/>
        <dbReference type="ChEBI" id="CHEBI:15378"/>
        <dbReference type="ChEBI" id="CHEBI:30823"/>
        <dbReference type="ChEBI" id="CHEBI:57875"/>
        <dbReference type="ChEBI" id="CHEBI:78421"/>
    </reaction>
    <physiologicalReaction direction="left-to-right" evidence="23">
        <dbReference type="Rhea" id="RHEA:41721"/>
    </physiologicalReaction>
</comment>
<evidence type="ECO:0000256" key="2">
    <source>
        <dbReference type="ARBA" id="ARBA00004236"/>
    </source>
</evidence>
<evidence type="ECO:0000256" key="20">
    <source>
        <dbReference type="ARBA" id="ARBA00042324"/>
    </source>
</evidence>
<dbReference type="GO" id="GO:0006631">
    <property type="term" value="P:fatty acid metabolic process"/>
    <property type="evidence" value="ECO:0007669"/>
    <property type="project" value="UniProtKB-KW"/>
</dbReference>
<dbReference type="InterPro" id="IPR050565">
    <property type="entry name" value="LYPA1-2/EST-like"/>
</dbReference>
<dbReference type="InterPro" id="IPR003140">
    <property type="entry name" value="PLipase/COase/thioEstase"/>
</dbReference>
<evidence type="ECO:0000256" key="10">
    <source>
        <dbReference type="ARBA" id="ARBA00022490"/>
    </source>
</evidence>
<comment type="similarity">
    <text evidence="5">Belongs to the AB hydrolase superfamily. AB hydrolase 2 family.</text>
</comment>
<feature type="domain" description="Phospholipase/carboxylesterase/thioesterase" evidence="25">
    <location>
        <begin position="43"/>
        <end position="142"/>
    </location>
</feature>
<dbReference type="Pfam" id="PF02230">
    <property type="entry name" value="Abhydrolase_2"/>
    <property type="match status" value="1"/>
</dbReference>
<dbReference type="GO" id="GO:0005886">
    <property type="term" value="C:plasma membrane"/>
    <property type="evidence" value="ECO:0007669"/>
    <property type="project" value="UniProtKB-SubCell"/>
</dbReference>
<evidence type="ECO:0000256" key="8">
    <source>
        <dbReference type="ARBA" id="ARBA00014923"/>
    </source>
</evidence>
<keyword evidence="17" id="KW-0539">Nucleus</keyword>
<keyword evidence="14" id="KW-0007">Acetylation</keyword>
<evidence type="ECO:0000256" key="4">
    <source>
        <dbReference type="ARBA" id="ARBA00004496"/>
    </source>
</evidence>
<dbReference type="PANTHER" id="PTHR10655">
    <property type="entry name" value="LYSOPHOSPHOLIPASE-RELATED"/>
    <property type="match status" value="1"/>
</dbReference>
<comment type="catalytic activity">
    <reaction evidence="22">
        <text>S-hexadecanoyl-L-cysteinyl-[protein] + H2O = L-cysteinyl-[protein] + hexadecanoate + H(+)</text>
        <dbReference type="Rhea" id="RHEA:19233"/>
        <dbReference type="Rhea" id="RHEA-COMP:10131"/>
        <dbReference type="Rhea" id="RHEA-COMP:11032"/>
        <dbReference type="ChEBI" id="CHEBI:7896"/>
        <dbReference type="ChEBI" id="CHEBI:15377"/>
        <dbReference type="ChEBI" id="CHEBI:15378"/>
        <dbReference type="ChEBI" id="CHEBI:29950"/>
        <dbReference type="ChEBI" id="CHEBI:74151"/>
        <dbReference type="EC" id="3.1.2.22"/>
    </reaction>
</comment>
<evidence type="ECO:0000313" key="27">
    <source>
        <dbReference type="Proteomes" id="UP000694395"/>
    </source>
</evidence>
<dbReference type="EC" id="3.1.2.22" evidence="7"/>
<proteinExistence type="inferred from homology"/>
<dbReference type="InterPro" id="IPR029058">
    <property type="entry name" value="AB_hydrolase_fold"/>
</dbReference>
<evidence type="ECO:0000259" key="25">
    <source>
        <dbReference type="Pfam" id="PF02230"/>
    </source>
</evidence>
<evidence type="ECO:0000256" key="19">
    <source>
        <dbReference type="ARBA" id="ARBA00042319"/>
    </source>
</evidence>
<evidence type="ECO:0000256" key="17">
    <source>
        <dbReference type="ARBA" id="ARBA00023242"/>
    </source>
</evidence>
<evidence type="ECO:0000256" key="14">
    <source>
        <dbReference type="ARBA" id="ARBA00022990"/>
    </source>
</evidence>
<dbReference type="PANTHER" id="PTHR10655:SF22">
    <property type="entry name" value="ACYL-PROTEIN THIOESTERASE 1"/>
    <property type="match status" value="1"/>
</dbReference>
<sequence>MCGNNMSLPLPAIVPAALKATAAISFAFVHSNGWAEAFAGIQTPHSPFKPVTLNVGMTMPSWFDIIGLQTDAEEDEAGIKHVSEKTKTLIDQEVKIGITSHRIVLGGFSRDGALSLYTALTTQQKLEGVVALSSDLKYNPNVVLSQASANSKRKNLCNLSNITYNTYPRMPHSACPEEMMDIKQFIDQQLPPI</sequence>
<organism evidence="26 27">
    <name type="scientific">Oncorhynchus mykiss</name>
    <name type="common">Rainbow trout</name>
    <name type="synonym">Salmo gairdneri</name>
    <dbReference type="NCBI Taxonomy" id="8022"/>
    <lineage>
        <taxon>Eukaryota</taxon>
        <taxon>Metazoa</taxon>
        <taxon>Chordata</taxon>
        <taxon>Craniata</taxon>
        <taxon>Vertebrata</taxon>
        <taxon>Euteleostomi</taxon>
        <taxon>Actinopterygii</taxon>
        <taxon>Neopterygii</taxon>
        <taxon>Teleostei</taxon>
        <taxon>Protacanthopterygii</taxon>
        <taxon>Salmoniformes</taxon>
        <taxon>Salmonidae</taxon>
        <taxon>Salmoninae</taxon>
        <taxon>Oncorhynchus</taxon>
    </lineage>
</organism>
<dbReference type="AlphaFoldDB" id="A0A8K9X485"/>
<keyword evidence="11" id="KW-0378">Hydrolase</keyword>
<dbReference type="Proteomes" id="UP000694395">
    <property type="component" value="Chromosome 11"/>
</dbReference>
<dbReference type="Gene3D" id="3.40.50.1820">
    <property type="entry name" value="alpha/beta hydrolase"/>
    <property type="match status" value="1"/>
</dbReference>
<evidence type="ECO:0000256" key="13">
    <source>
        <dbReference type="ARBA" id="ARBA00022832"/>
    </source>
</evidence>
<keyword evidence="9" id="KW-1003">Cell membrane</keyword>
<name>A0A8K9X485_ONCMY</name>
<evidence type="ECO:0000256" key="15">
    <source>
        <dbReference type="ARBA" id="ARBA00023098"/>
    </source>
</evidence>
<keyword evidence="16" id="KW-0472">Membrane</keyword>
<comment type="subcellular location">
    <subcellularLocation>
        <location evidence="2">Cell membrane</location>
    </subcellularLocation>
    <subcellularLocation>
        <location evidence="4">Cytoplasm</location>
    </subcellularLocation>
    <subcellularLocation>
        <location evidence="3">Endoplasmic reticulum</location>
    </subcellularLocation>
    <subcellularLocation>
        <location evidence="1">Nucleus membrane</location>
    </subcellularLocation>
</comment>
<dbReference type="GO" id="GO:0005783">
    <property type="term" value="C:endoplasmic reticulum"/>
    <property type="evidence" value="ECO:0007669"/>
    <property type="project" value="UniProtKB-SubCell"/>
</dbReference>
<reference evidence="26" key="2">
    <citation type="submission" date="2025-08" db="UniProtKB">
        <authorList>
            <consortium name="Ensembl"/>
        </authorList>
    </citation>
    <scope>IDENTIFICATION</scope>
</reference>
<evidence type="ECO:0000256" key="22">
    <source>
        <dbReference type="ARBA" id="ARBA00047337"/>
    </source>
</evidence>
<evidence type="ECO:0000256" key="16">
    <source>
        <dbReference type="ARBA" id="ARBA00023136"/>
    </source>
</evidence>
<evidence type="ECO:0000256" key="7">
    <source>
        <dbReference type="ARBA" id="ARBA00012423"/>
    </source>
</evidence>
<comment type="catalytic activity">
    <reaction evidence="24">
        <text>1-hexadecanoyl-sn-glycero-3-phosphocholine + H2O = sn-glycerol 3-phosphocholine + hexadecanoate + H(+)</text>
        <dbReference type="Rhea" id="RHEA:40435"/>
        <dbReference type="ChEBI" id="CHEBI:7896"/>
        <dbReference type="ChEBI" id="CHEBI:15377"/>
        <dbReference type="ChEBI" id="CHEBI:15378"/>
        <dbReference type="ChEBI" id="CHEBI:16870"/>
        <dbReference type="ChEBI" id="CHEBI:72998"/>
    </reaction>
    <physiologicalReaction direction="left-to-right" evidence="24">
        <dbReference type="Rhea" id="RHEA:40436"/>
    </physiologicalReaction>
</comment>
<keyword evidence="27" id="KW-1185">Reference proteome</keyword>
<dbReference type="GeneTree" id="ENSGT00940000154185"/>
<evidence type="ECO:0000256" key="21">
    <source>
        <dbReference type="ARBA" id="ARBA00045255"/>
    </source>
</evidence>
<evidence type="ECO:0000256" key="6">
    <source>
        <dbReference type="ARBA" id="ARBA00011738"/>
    </source>
</evidence>
<evidence type="ECO:0000256" key="12">
    <source>
        <dbReference type="ARBA" id="ARBA00022824"/>
    </source>
</evidence>
<protein>
    <recommendedName>
        <fullName evidence="8">Acyl-protein thioesterase 1</fullName>
        <ecNumber evidence="7">3.1.2.22</ecNumber>
    </recommendedName>
    <alternativeName>
        <fullName evidence="20">Lysophospholipase 1</fullName>
    </alternativeName>
    <alternativeName>
        <fullName evidence="19">Lysophospholipase I</fullName>
    </alternativeName>
    <alternativeName>
        <fullName evidence="18">Palmitoyl-protein hydrolase</fullName>
    </alternativeName>
</protein>
<keyword evidence="10" id="KW-0963">Cytoplasm</keyword>